<evidence type="ECO:0008006" key="3">
    <source>
        <dbReference type="Google" id="ProtNLM"/>
    </source>
</evidence>
<dbReference type="RefSeq" id="WP_029634342.1">
    <property type="nucleotide sequence ID" value="NZ_JACJTA010000070.1"/>
</dbReference>
<comment type="caution">
    <text evidence="1">The sequence shown here is derived from an EMBL/GenBank/DDBJ whole genome shotgun (WGS) entry which is preliminary data.</text>
</comment>
<gene>
    <name evidence="1" type="ORF">H6G81_25020</name>
</gene>
<dbReference type="EMBL" id="JACJTA010000070">
    <property type="protein sequence ID" value="MBD2607700.1"/>
    <property type="molecule type" value="Genomic_DNA"/>
</dbReference>
<proteinExistence type="predicted"/>
<dbReference type="Proteomes" id="UP000660380">
    <property type="component" value="Unassembled WGS sequence"/>
</dbReference>
<accession>A0ABR8GXA8</accession>
<organism evidence="1 2">
    <name type="scientific">Scytonema hofmannii FACHB-248</name>
    <dbReference type="NCBI Taxonomy" id="1842502"/>
    <lineage>
        <taxon>Bacteria</taxon>
        <taxon>Bacillati</taxon>
        <taxon>Cyanobacteriota</taxon>
        <taxon>Cyanophyceae</taxon>
        <taxon>Nostocales</taxon>
        <taxon>Scytonemataceae</taxon>
        <taxon>Scytonema</taxon>
    </lineage>
</organism>
<keyword evidence="2" id="KW-1185">Reference proteome</keyword>
<evidence type="ECO:0000313" key="2">
    <source>
        <dbReference type="Proteomes" id="UP000660380"/>
    </source>
</evidence>
<protein>
    <recommendedName>
        <fullName evidence="3">DUF4265 domain-containing protein</fullName>
    </recommendedName>
</protein>
<evidence type="ECO:0000313" key="1">
    <source>
        <dbReference type="EMBL" id="MBD2607700.1"/>
    </source>
</evidence>
<sequence>MIYHISLSAQNPEHVAQVLAEVWNGQALPFFPHPGSYMVFPMDEYGTGIEIYPLETKLIPGEGDEQGKSVQFVQIANSSNFIATHAAISVTKTQEEIEEIGKREGWRVVRCNRESFFDVIEFWLENQVMLELLTPEMTSQYLAATQPENLKKIFSTDVAALSSG</sequence>
<name>A0ABR8GXA8_9CYAN</name>
<reference evidence="1 2" key="1">
    <citation type="journal article" date="2020" name="ISME J.">
        <title>Comparative genomics reveals insights into cyanobacterial evolution and habitat adaptation.</title>
        <authorList>
            <person name="Chen M.Y."/>
            <person name="Teng W.K."/>
            <person name="Zhao L."/>
            <person name="Hu C.X."/>
            <person name="Zhou Y.K."/>
            <person name="Han B.P."/>
            <person name="Song L.R."/>
            <person name="Shu W.S."/>
        </authorList>
    </citation>
    <scope>NUCLEOTIDE SEQUENCE [LARGE SCALE GENOMIC DNA]</scope>
    <source>
        <strain evidence="1 2">FACHB-248</strain>
    </source>
</reference>